<evidence type="ECO:0000256" key="10">
    <source>
        <dbReference type="ARBA" id="ARBA00023125"/>
    </source>
</evidence>
<dbReference type="Gene3D" id="3.90.1570.50">
    <property type="match status" value="1"/>
</dbReference>
<dbReference type="InterPro" id="IPR051268">
    <property type="entry name" value="Type-I_R_enzyme_R_subunit"/>
</dbReference>
<evidence type="ECO:0000256" key="6">
    <source>
        <dbReference type="ARBA" id="ARBA00022747"/>
    </source>
</evidence>
<keyword evidence="13" id="KW-1185">Reference proteome</keyword>
<dbReference type="PANTHER" id="PTHR30195">
    <property type="entry name" value="TYPE I SITE-SPECIFIC DEOXYRIBONUCLEASE PROTEIN SUBUNIT M AND R"/>
    <property type="match status" value="1"/>
</dbReference>
<dbReference type="EC" id="3.1.21.3" evidence="3"/>
<evidence type="ECO:0000256" key="4">
    <source>
        <dbReference type="ARBA" id="ARBA00022722"/>
    </source>
</evidence>
<accession>A0A507SPP8</accession>
<evidence type="ECO:0000313" key="13">
    <source>
        <dbReference type="Proteomes" id="UP000320801"/>
    </source>
</evidence>
<comment type="catalytic activity">
    <reaction evidence="1">
        <text>Endonucleolytic cleavage of DNA to give random double-stranded fragments with terminal 5'-phosphates, ATP is simultaneously hydrolyzed.</text>
        <dbReference type="EC" id="3.1.21.3"/>
    </reaction>
</comment>
<dbReference type="PROSITE" id="PS51192">
    <property type="entry name" value="HELICASE_ATP_BIND_1"/>
    <property type="match status" value="1"/>
</dbReference>
<comment type="similarity">
    <text evidence="2">Belongs to the HsdR family.</text>
</comment>
<dbReference type="InterPro" id="IPR055180">
    <property type="entry name" value="HsdR_RecA-like_helicase_dom_2"/>
</dbReference>
<dbReference type="Gene3D" id="3.40.50.300">
    <property type="entry name" value="P-loop containing nucleotide triphosphate hydrolases"/>
    <property type="match status" value="2"/>
</dbReference>
<evidence type="ECO:0000256" key="8">
    <source>
        <dbReference type="ARBA" id="ARBA00022801"/>
    </source>
</evidence>
<dbReference type="InterPro" id="IPR040980">
    <property type="entry name" value="SWI2_SNF2"/>
</dbReference>
<dbReference type="PANTHER" id="PTHR30195:SF15">
    <property type="entry name" value="TYPE I RESTRICTION ENZYME HINDI ENDONUCLEASE SUBUNIT"/>
    <property type="match status" value="1"/>
</dbReference>
<gene>
    <name evidence="12" type="ORF">E1I18_03065</name>
</gene>
<comment type="caution">
    <text evidence="12">The sequence shown here is derived from an EMBL/GenBank/DDBJ whole genome shotgun (WGS) entry which is preliminary data.</text>
</comment>
<dbReference type="GO" id="GO:0009035">
    <property type="term" value="F:type I site-specific deoxyribonuclease activity"/>
    <property type="evidence" value="ECO:0007669"/>
    <property type="project" value="UniProtKB-EC"/>
</dbReference>
<evidence type="ECO:0000256" key="1">
    <source>
        <dbReference type="ARBA" id="ARBA00000851"/>
    </source>
</evidence>
<dbReference type="Proteomes" id="UP000320801">
    <property type="component" value="Unassembled WGS sequence"/>
</dbReference>
<dbReference type="OrthoDB" id="9758243at2"/>
<evidence type="ECO:0000259" key="11">
    <source>
        <dbReference type="PROSITE" id="PS51192"/>
    </source>
</evidence>
<dbReference type="EMBL" id="SMDN01000013">
    <property type="protein sequence ID" value="TQC51342.1"/>
    <property type="molecule type" value="Genomic_DNA"/>
</dbReference>
<dbReference type="RefSeq" id="WP_141484132.1">
    <property type="nucleotide sequence ID" value="NZ_SMDN01000013.1"/>
</dbReference>
<dbReference type="InterPro" id="IPR027417">
    <property type="entry name" value="P-loop_NTPase"/>
</dbReference>
<evidence type="ECO:0000256" key="9">
    <source>
        <dbReference type="ARBA" id="ARBA00022840"/>
    </source>
</evidence>
<dbReference type="AlphaFoldDB" id="A0A507SPP8"/>
<keyword evidence="7 12" id="KW-0255">Endonuclease</keyword>
<dbReference type="InterPro" id="IPR014001">
    <property type="entry name" value="Helicase_ATP-bd"/>
</dbReference>
<keyword evidence="6" id="KW-0680">Restriction system</keyword>
<reference evidence="12 13" key="1">
    <citation type="submission" date="2019-03" db="EMBL/GenBank/DDBJ databases">
        <title>Characterization of a novel Mycoplasma cynos real-time PCR assay.</title>
        <authorList>
            <person name="Tallmadge R.L."/>
            <person name="Mitchell P.K."/>
            <person name="Goodman L."/>
        </authorList>
    </citation>
    <scope>NUCLEOTIDE SEQUENCE [LARGE SCALE GENOMIC DNA]</scope>
    <source>
        <strain evidence="12 13">1642</strain>
    </source>
</reference>
<keyword evidence="4" id="KW-0540">Nuclease</keyword>
<keyword evidence="5" id="KW-0547">Nucleotide-binding</keyword>
<feature type="domain" description="Helicase ATP-binding" evidence="11">
    <location>
        <begin position="316"/>
        <end position="492"/>
    </location>
</feature>
<dbReference type="Pfam" id="PF18766">
    <property type="entry name" value="SWI2_SNF2"/>
    <property type="match status" value="1"/>
</dbReference>
<dbReference type="InterPro" id="IPR007409">
    <property type="entry name" value="Restrct_endonuc_type1_HsdR_N"/>
</dbReference>
<evidence type="ECO:0000256" key="2">
    <source>
        <dbReference type="ARBA" id="ARBA00008598"/>
    </source>
</evidence>
<name>A0A507SPP8_9BACT</name>
<evidence type="ECO:0000256" key="5">
    <source>
        <dbReference type="ARBA" id="ARBA00022741"/>
    </source>
</evidence>
<dbReference type="Pfam" id="PF04313">
    <property type="entry name" value="HSDR_N"/>
    <property type="match status" value="1"/>
</dbReference>
<evidence type="ECO:0000256" key="3">
    <source>
        <dbReference type="ARBA" id="ARBA00012654"/>
    </source>
</evidence>
<dbReference type="GO" id="GO:0005524">
    <property type="term" value="F:ATP binding"/>
    <property type="evidence" value="ECO:0007669"/>
    <property type="project" value="UniProtKB-KW"/>
</dbReference>
<sequence>MSKGDFNEKTRVQVPAMVHLTRLGYEYYGKLESTDKDIKYDPETNILIQVFEEQFQKLNPDHKGDIKSVLGDIKQVLGNDDLGRSFYKKLVSANKRLIDFENPDNNVFHFTAEFTYLNENDKFRPDITLFINGLPLVFIEVKIPNNTDGIIAESDRMDDERLKNEKFRKFLNITQLMIFSNNMEYSSNGGIKRIEGAFYCTTSKDKAFFNVFREEGDFYNEFPYKEINVDAERQIFNDLNCHILHSTPEYEVNLSKTSPTNQIITSMCSKERLLFLLKYGIAYIDSTREEDGKIKRIYQKHIIRYQQMFACLAAKKRLSEGVKSGIIWHTQGSGKTALSYFLTKYLTDYYAKRNTVAKFYFIVDRLDLLEQAKQEFEARGLAVRTYNNRDKLMKHFKENHSSDGNNGRLEITVINIQLFKEDDTKIEFPAYSTQLQRIFIVDEAHRGYKPNGTFLGNLFNSDPNSVKIALTGTPLLKEETASRKVFGKYLHTYYYDKSIQDGYTLKILREDIETTYKNNLNEIYKKFLENIVIGSGEIKLSDILEHDSYVKEFTKYVIKDLQEFRHFHKDNTLGGMIICKSAEQAKKVYEFFEEIQKDHDFSLGPDAKKCLKAALIIHDFEDKNTRNIWINEFKKDMSIDVLIVYQMLLTGFDAPRLKRLYLARELKDHSLLQALTRVNRPYKDNQYGYIIDFADIRQNFDEANQAYLNELDKFNINENDEYTSIYSSIMEDKDKILADINKSKNNLFEYDLMNREKFSQDISNIDDRNKLYKLRNSLQNWIEHYNIDRSYGKDENKLLNLDIERNQLADLLKIVNARIQLKSKEVNKENIKPLLNDVLRHLTFHFKHVNKGQNDELKIISHNELWEKMNVFYQEIERNIDRDNPKFKLLIEIVEQHLENFKIKPVTPDEYMNLIKLLTSKTAEIKEINRINSNIKSKYNDDIKYLKIHNWINEEKNECKKQQKDYLSNLKNDIDIWIALKTIKNEIDEEIYNSKNIVNNDEYFESLIMSNIAKLNLSTSTSDKIKLRDKIKSQYKEQLNK</sequence>
<dbReference type="GO" id="GO:0003677">
    <property type="term" value="F:DNA binding"/>
    <property type="evidence" value="ECO:0007669"/>
    <property type="project" value="UniProtKB-KW"/>
</dbReference>
<dbReference type="Pfam" id="PF22679">
    <property type="entry name" value="T1R_D3-like"/>
    <property type="match status" value="1"/>
</dbReference>
<keyword evidence="9" id="KW-0067">ATP-binding</keyword>
<keyword evidence="8" id="KW-0378">Hydrolase</keyword>
<keyword evidence="10" id="KW-0238">DNA-binding</keyword>
<dbReference type="GO" id="GO:0009307">
    <property type="term" value="P:DNA restriction-modification system"/>
    <property type="evidence" value="ECO:0007669"/>
    <property type="project" value="UniProtKB-KW"/>
</dbReference>
<evidence type="ECO:0000313" key="12">
    <source>
        <dbReference type="EMBL" id="TQC51342.1"/>
    </source>
</evidence>
<proteinExistence type="inferred from homology"/>
<evidence type="ECO:0000256" key="7">
    <source>
        <dbReference type="ARBA" id="ARBA00022759"/>
    </source>
</evidence>
<dbReference type="CDD" id="cd22332">
    <property type="entry name" value="HsdR_N"/>
    <property type="match status" value="1"/>
</dbReference>
<protein>
    <recommendedName>
        <fullName evidence="3">type I site-specific deoxyribonuclease</fullName>
        <ecNumber evidence="3">3.1.21.3</ecNumber>
    </recommendedName>
</protein>
<dbReference type="SMART" id="SM00487">
    <property type="entry name" value="DEXDc"/>
    <property type="match status" value="1"/>
</dbReference>
<organism evidence="12 13">
    <name type="scientific">Mycoplasmopsis mucosicanis</name>
    <dbReference type="NCBI Taxonomy" id="458208"/>
    <lineage>
        <taxon>Bacteria</taxon>
        <taxon>Bacillati</taxon>
        <taxon>Mycoplasmatota</taxon>
        <taxon>Mycoplasmoidales</taxon>
        <taxon>Metamycoplasmataceae</taxon>
        <taxon>Mycoplasmopsis</taxon>
    </lineage>
</organism>
<dbReference type="SUPFAM" id="SSF52540">
    <property type="entry name" value="P-loop containing nucleoside triphosphate hydrolases"/>
    <property type="match status" value="2"/>
</dbReference>